<dbReference type="EMBL" id="CAJZCX010000004">
    <property type="protein sequence ID" value="CAG9474098.1"/>
    <property type="molecule type" value="Genomic_DNA"/>
</dbReference>
<accession>A0A565A460</accession>
<sequence length="295" mass="35450">MTDIIGNFSTFLDTYKTIFDNNTDGKSGKYEHECTTLNSLYLGSVTPFRTHCIKFMNYLDYLDDKIRRFEEKEQGIIYLYLRLYGYELHNNIDNNDTIVNFNKLMDSYESINSIKSNIQNIYNTHIRNKANNKMNEETKALYYLYDKFDKLKNDEECKSNECKCAEDCDNLYNRYKDSDSHGEAFRKELEKFKEQYDFYIKENYICYENIIFLLFSKYPYISIILVPVLISFILFVLYKFTPLGTRLHFRNRNKKKIRNNIDNQMYNINNTYELSNTNMNKNPYTIAYHSMDHSL</sequence>
<evidence type="ECO:0000313" key="3">
    <source>
        <dbReference type="EMBL" id="VUZ99593.1"/>
    </source>
</evidence>
<protein>
    <submittedName>
        <fullName evidence="2">(malaria parasite P. vivax) hypothetical protein</fullName>
    </submittedName>
    <submittedName>
        <fullName evidence="3">VIR protein</fullName>
    </submittedName>
</protein>
<keyword evidence="1" id="KW-0472">Membrane</keyword>
<dbReference type="AlphaFoldDB" id="A0A565A460"/>
<feature type="transmembrane region" description="Helical" evidence="1">
    <location>
        <begin position="218"/>
        <end position="240"/>
    </location>
</feature>
<dbReference type="VEuPathDB" id="PlasmoDB:PVPAM_110055600"/>
<proteinExistence type="predicted"/>
<dbReference type="VEuPathDB" id="PlasmoDB:PVP01_0003080"/>
<keyword evidence="1" id="KW-0812">Transmembrane</keyword>
<dbReference type="EMBL" id="FLZR02000007">
    <property type="protein sequence ID" value="VUZ99593.1"/>
    <property type="molecule type" value="Genomic_DNA"/>
</dbReference>
<name>A0A565A460_PLAVI</name>
<organism evidence="3">
    <name type="scientific">Plasmodium vivax</name>
    <name type="common">malaria parasite P. vivax</name>
    <dbReference type="NCBI Taxonomy" id="5855"/>
    <lineage>
        <taxon>Eukaryota</taxon>
        <taxon>Sar</taxon>
        <taxon>Alveolata</taxon>
        <taxon>Apicomplexa</taxon>
        <taxon>Aconoidasida</taxon>
        <taxon>Haemosporida</taxon>
        <taxon>Plasmodiidae</taxon>
        <taxon>Plasmodium</taxon>
        <taxon>Plasmodium (Plasmodium)</taxon>
    </lineage>
</organism>
<dbReference type="Pfam" id="PF05795">
    <property type="entry name" value="Plasmodium_Vir"/>
    <property type="match status" value="1"/>
</dbReference>
<dbReference type="Proteomes" id="UP000220605">
    <property type="component" value="Unassembled WGS sequence"/>
</dbReference>
<evidence type="ECO:0000256" key="1">
    <source>
        <dbReference type="SAM" id="Phobius"/>
    </source>
</evidence>
<keyword evidence="1" id="KW-1133">Transmembrane helix</keyword>
<dbReference type="OrthoDB" id="10294834at2759"/>
<dbReference type="Proteomes" id="UP000779233">
    <property type="component" value="Unassembled WGS sequence"/>
</dbReference>
<dbReference type="InterPro" id="IPR008780">
    <property type="entry name" value="Plasmodium_Vir"/>
</dbReference>
<dbReference type="VEuPathDB" id="PlasmoDB:PVW1_120088100"/>
<evidence type="ECO:0000313" key="2">
    <source>
        <dbReference type="EMBL" id="CAG9474098.1"/>
    </source>
</evidence>
<gene>
    <name evidence="3" type="ORF">PVP01_0003080</name>
    <name evidence="2" type="ORF">PVW1_120088100</name>
</gene>
<reference evidence="3" key="1">
    <citation type="submission" date="2016-07" db="EMBL/GenBank/DDBJ databases">
        <authorList>
            <consortium name="Pathogen Informatics"/>
        </authorList>
    </citation>
    <scope>NUCLEOTIDE SEQUENCE</scope>
    <source>
        <strain evidence="2">PvW1</strain>
    </source>
</reference>